<name>A0A1Q9LKG5_9PSEU</name>
<dbReference type="OrthoDB" id="5148120at2"/>
<dbReference type="SMART" id="SM00347">
    <property type="entry name" value="HTH_MARR"/>
    <property type="match status" value="1"/>
</dbReference>
<dbReference type="PANTHER" id="PTHR39515">
    <property type="entry name" value="CONSERVED PROTEIN"/>
    <property type="match status" value="1"/>
</dbReference>
<dbReference type="InterPro" id="IPR052526">
    <property type="entry name" value="HTH-type_Bedaq_tolerance"/>
</dbReference>
<dbReference type="InterPro" id="IPR000835">
    <property type="entry name" value="HTH_MarR-typ"/>
</dbReference>
<evidence type="ECO:0000313" key="6">
    <source>
        <dbReference type="Proteomes" id="UP000186040"/>
    </source>
</evidence>
<feature type="domain" description="HTH marR-type" evidence="4">
    <location>
        <begin position="3"/>
        <end position="137"/>
    </location>
</feature>
<evidence type="ECO:0000256" key="1">
    <source>
        <dbReference type="ARBA" id="ARBA00023015"/>
    </source>
</evidence>
<dbReference type="STRING" id="1193682.BJP25_20990"/>
<dbReference type="AlphaFoldDB" id="A0A1Q9LKG5"/>
<gene>
    <name evidence="5" type="ORF">BJP25_20990</name>
</gene>
<dbReference type="Proteomes" id="UP000186040">
    <property type="component" value="Unassembled WGS sequence"/>
</dbReference>
<dbReference type="Pfam" id="PF12802">
    <property type="entry name" value="MarR_2"/>
    <property type="match status" value="1"/>
</dbReference>
<protein>
    <recommendedName>
        <fullName evidence="4">HTH marR-type domain-containing protein</fullName>
    </recommendedName>
</protein>
<sequence length="155" mass="16872">MIATTTVSDLIEVVRALVRSARSAQHALSDDLPAAPATLLALLDRHGEQRLGRLAATLGVDPSVVSRQVTPLLAAGLVRRRPDPLDGRASLLDLTDEGRACLHRRRLQSAAWFRDALAGWDQADADLLLSLLRRLSADVRGHLVNDEENCLDHAH</sequence>
<dbReference type="Gene3D" id="1.10.10.10">
    <property type="entry name" value="Winged helix-like DNA-binding domain superfamily/Winged helix DNA-binding domain"/>
    <property type="match status" value="1"/>
</dbReference>
<keyword evidence="1" id="KW-0805">Transcription regulation</keyword>
<accession>A0A1Q9LKG5</accession>
<keyword evidence="3" id="KW-0804">Transcription</keyword>
<keyword evidence="2" id="KW-0238">DNA-binding</keyword>
<dbReference type="EMBL" id="MKQR01000016">
    <property type="protein sequence ID" value="OLR92541.1"/>
    <property type="molecule type" value="Genomic_DNA"/>
</dbReference>
<dbReference type="InterPro" id="IPR036390">
    <property type="entry name" value="WH_DNA-bd_sf"/>
</dbReference>
<dbReference type="PROSITE" id="PS50995">
    <property type="entry name" value="HTH_MARR_2"/>
    <property type="match status" value="1"/>
</dbReference>
<dbReference type="InterPro" id="IPR036388">
    <property type="entry name" value="WH-like_DNA-bd_sf"/>
</dbReference>
<dbReference type="PROSITE" id="PS01117">
    <property type="entry name" value="HTH_MARR_1"/>
    <property type="match status" value="1"/>
</dbReference>
<evidence type="ECO:0000259" key="4">
    <source>
        <dbReference type="PROSITE" id="PS50995"/>
    </source>
</evidence>
<organism evidence="5 6">
    <name type="scientific">Actinokineospora bangkokensis</name>
    <dbReference type="NCBI Taxonomy" id="1193682"/>
    <lineage>
        <taxon>Bacteria</taxon>
        <taxon>Bacillati</taxon>
        <taxon>Actinomycetota</taxon>
        <taxon>Actinomycetes</taxon>
        <taxon>Pseudonocardiales</taxon>
        <taxon>Pseudonocardiaceae</taxon>
        <taxon>Actinokineospora</taxon>
    </lineage>
</organism>
<dbReference type="GO" id="GO:0003677">
    <property type="term" value="F:DNA binding"/>
    <property type="evidence" value="ECO:0007669"/>
    <property type="project" value="UniProtKB-KW"/>
</dbReference>
<evidence type="ECO:0000256" key="3">
    <source>
        <dbReference type="ARBA" id="ARBA00023163"/>
    </source>
</evidence>
<evidence type="ECO:0000256" key="2">
    <source>
        <dbReference type="ARBA" id="ARBA00023125"/>
    </source>
</evidence>
<dbReference type="InterPro" id="IPR023187">
    <property type="entry name" value="Tscrpt_reg_MarR-type_CS"/>
</dbReference>
<dbReference type="RefSeq" id="WP_075975684.1">
    <property type="nucleotide sequence ID" value="NZ_MKQR01000016.1"/>
</dbReference>
<evidence type="ECO:0000313" key="5">
    <source>
        <dbReference type="EMBL" id="OLR92541.1"/>
    </source>
</evidence>
<dbReference type="SUPFAM" id="SSF46785">
    <property type="entry name" value="Winged helix' DNA-binding domain"/>
    <property type="match status" value="1"/>
</dbReference>
<keyword evidence="6" id="KW-1185">Reference proteome</keyword>
<dbReference type="GO" id="GO:0003700">
    <property type="term" value="F:DNA-binding transcription factor activity"/>
    <property type="evidence" value="ECO:0007669"/>
    <property type="project" value="InterPro"/>
</dbReference>
<reference evidence="5 6" key="1">
    <citation type="submission" date="2016-10" db="EMBL/GenBank/DDBJ databases">
        <title>The Draft Genome Sequence of Actinokineospora bangkokensis 44EHWT reveals the biosynthetic pathway of antifungal compounds Thailandins with unusual extender unit butylmalonyl-CoA.</title>
        <authorList>
            <person name="Greule A."/>
            <person name="Intra B."/>
            <person name="Flemming S."/>
            <person name="Rommel M.G."/>
            <person name="Panbangred W."/>
            <person name="Bechthold A."/>
        </authorList>
    </citation>
    <scope>NUCLEOTIDE SEQUENCE [LARGE SCALE GENOMIC DNA]</scope>
    <source>
        <strain evidence="5 6">44EHW</strain>
    </source>
</reference>
<dbReference type="PANTHER" id="PTHR39515:SF2">
    <property type="entry name" value="HTH-TYPE TRANSCRIPTIONAL REGULATOR RV0880"/>
    <property type="match status" value="1"/>
</dbReference>
<comment type="caution">
    <text evidence="5">The sequence shown here is derived from an EMBL/GenBank/DDBJ whole genome shotgun (WGS) entry which is preliminary data.</text>
</comment>
<proteinExistence type="predicted"/>